<feature type="coiled-coil region" evidence="1">
    <location>
        <begin position="98"/>
        <end position="125"/>
    </location>
</feature>
<proteinExistence type="predicted"/>
<dbReference type="EMBL" id="CP065611">
    <property type="protein sequence ID" value="QPR04693.1"/>
    <property type="molecule type" value="Genomic_DNA"/>
</dbReference>
<reference evidence="5 6" key="2">
    <citation type="submission" date="2018-06" db="EMBL/GenBank/DDBJ databases">
        <authorList>
            <consortium name="Pathogen Informatics"/>
            <person name="Doyle S."/>
        </authorList>
    </citation>
    <scope>NUCLEOTIDE SEQUENCE [LARGE SCALE GENOMIC DNA]</scope>
    <source>
        <strain evidence="5 6">NCTC11181</strain>
    </source>
</reference>
<evidence type="ECO:0000259" key="2">
    <source>
        <dbReference type="PROSITE" id="PS50943"/>
    </source>
</evidence>
<dbReference type="Proteomes" id="UP000254219">
    <property type="component" value="Unassembled WGS sequence"/>
</dbReference>
<dbReference type="EMBL" id="AAVTXU010000117">
    <property type="protein sequence ID" value="EGE1990150.1"/>
    <property type="molecule type" value="Genomic_DNA"/>
</dbReference>
<dbReference type="SMART" id="SM00530">
    <property type="entry name" value="HTH_XRE"/>
    <property type="match status" value="1"/>
</dbReference>
<reference evidence="3" key="1">
    <citation type="submission" date="2018-05" db="EMBL/GenBank/DDBJ databases">
        <authorList>
            <person name="Ashton P.M."/>
            <person name="Dallman T."/>
            <person name="Nair S."/>
            <person name="De Pinna E."/>
            <person name="Peters T."/>
            <person name="Grant K."/>
        </authorList>
    </citation>
    <scope>NUCLEOTIDE SEQUENCE</scope>
    <source>
        <strain evidence="3">412057</strain>
    </source>
</reference>
<name>A0A0M1U7I6_ECOLX</name>
<dbReference type="Pfam" id="PF01381">
    <property type="entry name" value="HTH_3"/>
    <property type="match status" value="1"/>
</dbReference>
<dbReference type="SUPFAM" id="SSF47413">
    <property type="entry name" value="lambda repressor-like DNA-binding domains"/>
    <property type="match status" value="1"/>
</dbReference>
<sequence>MIFVKRLQQVLQELNINQSELGRRLGVKPQSVQGWLKGVMPRMDKLEKLAELSQHPVHWFFMEEEALGDKMAVSTNDNQPQLTEQQRKIISLLDELPQSDAEQIIRDMEQKRDFYKRKLEELLRQKNKTA</sequence>
<evidence type="ECO:0000313" key="7">
    <source>
        <dbReference type="Proteomes" id="UP000594864"/>
    </source>
</evidence>
<dbReference type="PROSITE" id="PS50943">
    <property type="entry name" value="HTH_CROC1"/>
    <property type="match status" value="1"/>
</dbReference>
<dbReference type="InterPro" id="IPR010982">
    <property type="entry name" value="Lambda_DNA-bd_dom_sf"/>
</dbReference>
<dbReference type="CDD" id="cd00093">
    <property type="entry name" value="HTH_XRE"/>
    <property type="match status" value="1"/>
</dbReference>
<feature type="domain" description="HTH cro/C1-type" evidence="2">
    <location>
        <begin position="7"/>
        <end position="60"/>
    </location>
</feature>
<protein>
    <submittedName>
        <fullName evidence="3">Helix-turn-helix domain-containing protein</fullName>
    </submittedName>
    <submittedName>
        <fullName evidence="5">Phage repressor protein CI</fullName>
    </submittedName>
</protein>
<reference evidence="4 7" key="3">
    <citation type="submission" date="2020-12" db="EMBL/GenBank/DDBJ databases">
        <title>FDA dAtabase for Regulatory Grade micrObial Sequences (FDA-ARGOS): Supporting development and validation of Infectious Disease Dx tests.</title>
        <authorList>
            <person name="Sproer C."/>
            <person name="Gronow S."/>
            <person name="Severitt S."/>
            <person name="Schroder I."/>
            <person name="Tallon L."/>
            <person name="Sadzewicz L."/>
            <person name="Zhao X."/>
            <person name="Boylan J."/>
            <person name="Ott S."/>
            <person name="Bowen H."/>
            <person name="Vavikolanu K."/>
            <person name="Mehta A."/>
            <person name="Aluvathingal J."/>
            <person name="Nadendla S."/>
            <person name="Lowell S."/>
            <person name="Myers T."/>
            <person name="Yan Y."/>
            <person name="Sichtig H."/>
        </authorList>
    </citation>
    <scope>NUCLEOTIDE SEQUENCE [LARGE SCALE GENOMIC DNA]</scope>
    <source>
        <strain evidence="4 7">FDAARGOS_945</strain>
    </source>
</reference>
<evidence type="ECO:0000313" key="6">
    <source>
        <dbReference type="Proteomes" id="UP000254219"/>
    </source>
</evidence>
<dbReference type="Proteomes" id="UP000594864">
    <property type="component" value="Chromosome"/>
</dbReference>
<accession>A0A0M1U7I6</accession>
<evidence type="ECO:0000313" key="5">
    <source>
        <dbReference type="EMBL" id="STD34013.1"/>
    </source>
</evidence>
<dbReference type="AlphaFoldDB" id="A0A0M1U7I6"/>
<evidence type="ECO:0000313" key="4">
    <source>
        <dbReference type="EMBL" id="QPR04693.1"/>
    </source>
</evidence>
<dbReference type="GO" id="GO:0003677">
    <property type="term" value="F:DNA binding"/>
    <property type="evidence" value="ECO:0007669"/>
    <property type="project" value="InterPro"/>
</dbReference>
<dbReference type="EMBL" id="UFYN01000002">
    <property type="protein sequence ID" value="STD34013.1"/>
    <property type="molecule type" value="Genomic_DNA"/>
</dbReference>
<dbReference type="InterPro" id="IPR001387">
    <property type="entry name" value="Cro/C1-type_HTH"/>
</dbReference>
<organism evidence="5 6">
    <name type="scientific">Escherichia coli</name>
    <dbReference type="NCBI Taxonomy" id="562"/>
    <lineage>
        <taxon>Bacteria</taxon>
        <taxon>Pseudomonadati</taxon>
        <taxon>Pseudomonadota</taxon>
        <taxon>Gammaproteobacteria</taxon>
        <taxon>Enterobacterales</taxon>
        <taxon>Enterobacteriaceae</taxon>
        <taxon>Escherichia</taxon>
    </lineage>
</organism>
<gene>
    <name evidence="3" type="ORF">DL968_21510</name>
    <name evidence="4" type="ORF">I6H02_24760</name>
    <name evidence="5" type="ORF">NCTC11181_00116</name>
</gene>
<evidence type="ECO:0000256" key="1">
    <source>
        <dbReference type="SAM" id="Coils"/>
    </source>
</evidence>
<dbReference type="Proteomes" id="UP000854059">
    <property type="component" value="Unassembled WGS sequence"/>
</dbReference>
<evidence type="ECO:0000313" key="3">
    <source>
        <dbReference type="EMBL" id="EGE1990150.1"/>
    </source>
</evidence>
<dbReference type="RefSeq" id="WP_000578359.1">
    <property type="nucleotide sequence ID" value="NZ_CABVVV010000063.1"/>
</dbReference>
<keyword evidence="1" id="KW-0175">Coiled coil</keyword>
<dbReference type="Gene3D" id="1.10.260.40">
    <property type="entry name" value="lambda repressor-like DNA-binding domains"/>
    <property type="match status" value="1"/>
</dbReference>